<evidence type="ECO:0000313" key="1">
    <source>
        <dbReference type="EMBL" id="MBX51994.1"/>
    </source>
</evidence>
<accession>A0A2P2PB90</accession>
<sequence length="64" mass="7424">MYIHVSSFHCHCQRVNLGVMVRLFHYSLEVSSLSHRNKHFAKIRVPNLSPNPLMWEPCALGCQC</sequence>
<protein>
    <submittedName>
        <fullName evidence="1">Uncharacterized protein</fullName>
    </submittedName>
</protein>
<dbReference type="AlphaFoldDB" id="A0A2P2PB90"/>
<name>A0A2P2PB90_RHIMU</name>
<organism evidence="1">
    <name type="scientific">Rhizophora mucronata</name>
    <name type="common">Asiatic mangrove</name>
    <dbReference type="NCBI Taxonomy" id="61149"/>
    <lineage>
        <taxon>Eukaryota</taxon>
        <taxon>Viridiplantae</taxon>
        <taxon>Streptophyta</taxon>
        <taxon>Embryophyta</taxon>
        <taxon>Tracheophyta</taxon>
        <taxon>Spermatophyta</taxon>
        <taxon>Magnoliopsida</taxon>
        <taxon>eudicotyledons</taxon>
        <taxon>Gunneridae</taxon>
        <taxon>Pentapetalae</taxon>
        <taxon>rosids</taxon>
        <taxon>fabids</taxon>
        <taxon>Malpighiales</taxon>
        <taxon>Rhizophoraceae</taxon>
        <taxon>Rhizophora</taxon>
    </lineage>
</organism>
<proteinExistence type="predicted"/>
<dbReference type="EMBL" id="GGEC01071510">
    <property type="protein sequence ID" value="MBX51994.1"/>
    <property type="molecule type" value="Transcribed_RNA"/>
</dbReference>
<reference evidence="1" key="1">
    <citation type="submission" date="2018-02" db="EMBL/GenBank/DDBJ databases">
        <title>Rhizophora mucronata_Transcriptome.</title>
        <authorList>
            <person name="Meera S.P."/>
            <person name="Sreeshan A."/>
            <person name="Augustine A."/>
        </authorList>
    </citation>
    <scope>NUCLEOTIDE SEQUENCE</scope>
    <source>
        <tissue evidence="1">Leaf</tissue>
    </source>
</reference>